<accession>X5H1L5</accession>
<dbReference type="HOGENOM" id="CLU_282247_0_0_5"/>
<keyword evidence="3" id="KW-1185">Reference proteome</keyword>
<name>X5H1L5_9RICK</name>
<feature type="transmembrane region" description="Helical" evidence="1">
    <location>
        <begin position="1009"/>
        <end position="1031"/>
    </location>
</feature>
<dbReference type="Proteomes" id="UP000023762">
    <property type="component" value="Chromosome"/>
</dbReference>
<dbReference type="KEGG" id="ehh:EHF_0247"/>
<protein>
    <recommendedName>
        <fullName evidence="4">Transmembrane protein</fullName>
    </recommendedName>
</protein>
<gene>
    <name evidence="2" type="ORF">EHF_0247</name>
</gene>
<evidence type="ECO:0000313" key="3">
    <source>
        <dbReference type="Proteomes" id="UP000023762"/>
    </source>
</evidence>
<evidence type="ECO:0000313" key="2">
    <source>
        <dbReference type="EMBL" id="AHX04744.1"/>
    </source>
</evidence>
<dbReference type="RefSeq" id="WP_044194179.1">
    <property type="nucleotide sequence ID" value="NZ_CP007474.1"/>
</dbReference>
<feature type="transmembrane region" description="Helical" evidence="1">
    <location>
        <begin position="1037"/>
        <end position="1061"/>
    </location>
</feature>
<proteinExistence type="predicted"/>
<keyword evidence="1" id="KW-0472">Membrane</keyword>
<evidence type="ECO:0008006" key="4">
    <source>
        <dbReference type="Google" id="ProtNLM"/>
    </source>
</evidence>
<reference evidence="2 3" key="1">
    <citation type="submission" date="2014-03" db="EMBL/GenBank/DDBJ databases">
        <title>Sequencing and Comparison of Genomes and Transcriptome Profiles of Human Ehrlichiosis Agents.</title>
        <authorList>
            <person name="Lin M."/>
            <person name="Daugherty S.C."/>
            <person name="Nagaraj S."/>
            <person name="Cheng Z."/>
            <person name="Xiong Q."/>
            <person name="Lin F.-Y."/>
            <person name="Sengamalay N."/>
            <person name="Ott S."/>
            <person name="Godinez A."/>
            <person name="Tallon L.J."/>
            <person name="Sadzewicz L."/>
            <person name="Fraser C.M."/>
            <person name="Dunning Hotopp J.C."/>
            <person name="Rikihisa Y."/>
        </authorList>
    </citation>
    <scope>NUCLEOTIDE SEQUENCE [LARGE SCALE GENOMIC DNA]</scope>
    <source>
        <strain evidence="2 3">HF</strain>
    </source>
</reference>
<keyword evidence="1" id="KW-0812">Transmembrane</keyword>
<dbReference type="AlphaFoldDB" id="X5H1L5"/>
<dbReference type="OrthoDB" id="7163303at2"/>
<sequence length="1109" mass="125216">MLTGKFKWDAFINYEKSHIASFLKNLGFSDVEVLVFLCVQKSFHQNAASHLIFSKGKDCKVYSNKHIEFNLNAIDRRNYLPYLGISEKLGRGDILNLASEGQLWTTQMYALLRVCACAAQYILSGKSCTDEEIVEKLLDNVRQVSDCVMGHDAECQDSNELLENKSLEDFRRFSYVVLGEDHLTLPDMLASLVRYVRSQYSLTIQDLEETCSQHVLIRVVVLVIYKAAINQFVSINSGVLSDKCKVQIFPMLTKFMCDDTNKLPISCRNHLGIDEDSVLLIFYRDLFSVLHYGDVYDYYESENYLIAATVNDICTAVGRSLTVVVNPGEGYNPYYSYMTNFVFYDTMLAVSEVLKDSNLESTVLFEHVMLMYKTLLAEKSEDVLFHLFLTPLGIFRFCYDDEEGKTKVGVELVLELLFTCYHAAFIKGDFIDNVKIFFDKCYDKLCTIGASVSQSSRCKYIEAFSSYEACKQELGSLYGYKQGNFSDIKYNKRQLFTLVQHLLLDKVNGEQVEKSNLTYSVFIECKPVDEVKAQQAAMMLCQAFKKSKGVIDDCSVRGVAGLLMIVLFGNFLERNIVLRLLDVFHIACRKSKECGIHQKKQLVEDFINYCGVVLNLLKNLENRLPFSFSMEEVWNLDSSDSAVYYQLLHMVDCCADELGISSSDLEQARNIPYDLSLSEMLCGIPILSEGQSSPDRQVNPCSSFDRTQCLLSMQLLSSYVCLYNPDRVASDLLSGNVHLPSFLLGSILTYPPLVSYFVSLCREYTSIKNYPVEEKVSEILKLLCSKEELCKPASCEAVSNMGAEESSYVTEQIIMALITENGNSNLDEGLFKNACLRIIKLRGLGQNNVDLYLKLARRFSADPGQYSIDYELLSKVLLSEDNTELTNTSEDSSCSQSLLVQTDLDMKHDGNNNMCDEAERDCPTEDDDIEVGAENLIIDSEAGVGQKSENIGLPHTRLQSNINEVEESKVHDRKSQFDSEFCDQTLDKEKKSQARQLSTLQLHKKRRHCINAAVTIMASTFTVLICVAFTCQMSGKLLIGCIALAMICLSLSIMFCLTAAIDTHELAERNHEETNIQPVLNNSITEIQELDSIVDSCKTTEHRREAVSK</sequence>
<organism evidence="2 3">
    <name type="scientific">Ehrlichia japonica</name>
    <dbReference type="NCBI Taxonomy" id="391036"/>
    <lineage>
        <taxon>Bacteria</taxon>
        <taxon>Pseudomonadati</taxon>
        <taxon>Pseudomonadota</taxon>
        <taxon>Alphaproteobacteria</taxon>
        <taxon>Rickettsiales</taxon>
        <taxon>Anaplasmataceae</taxon>
        <taxon>Ehrlichia</taxon>
    </lineage>
</organism>
<keyword evidence="1" id="KW-1133">Transmembrane helix</keyword>
<dbReference type="EMBL" id="CP007474">
    <property type="protein sequence ID" value="AHX04744.1"/>
    <property type="molecule type" value="Genomic_DNA"/>
</dbReference>
<evidence type="ECO:0000256" key="1">
    <source>
        <dbReference type="SAM" id="Phobius"/>
    </source>
</evidence>